<keyword evidence="2" id="KW-1185">Reference proteome</keyword>
<accession>A0ABN4ZKL2</accession>
<organism evidence="1 2">
    <name type="scientific">Sutcliffiella horikoshii</name>
    <dbReference type="NCBI Taxonomy" id="79883"/>
    <lineage>
        <taxon>Bacteria</taxon>
        <taxon>Bacillati</taxon>
        <taxon>Bacillota</taxon>
        <taxon>Bacilli</taxon>
        <taxon>Bacillales</taxon>
        <taxon>Bacillaceae</taxon>
        <taxon>Sutcliffiella</taxon>
    </lineage>
</organism>
<dbReference type="Proteomes" id="UP000195573">
    <property type="component" value="Chromosome"/>
</dbReference>
<name>A0ABN4ZKL2_9BACI</name>
<gene>
    <name evidence="1" type="ORF">B4U37_19005</name>
</gene>
<protein>
    <submittedName>
        <fullName evidence="1">Uncharacterized protein</fullName>
    </submittedName>
</protein>
<evidence type="ECO:0000313" key="2">
    <source>
        <dbReference type="Proteomes" id="UP000195573"/>
    </source>
</evidence>
<sequence>MEQKAKTPAGEEATLLRPRNEVRRLKVAPRKAKPFAEINSGFKRNQKTRTFEKSGSRFLLILFLQRLDNRLLD</sequence>
<proteinExistence type="predicted"/>
<dbReference type="EMBL" id="CP020880">
    <property type="protein sequence ID" value="ART77994.1"/>
    <property type="molecule type" value="Genomic_DNA"/>
</dbReference>
<evidence type="ECO:0000313" key="1">
    <source>
        <dbReference type="EMBL" id="ART77994.1"/>
    </source>
</evidence>
<reference evidence="1 2" key="1">
    <citation type="submission" date="2017-04" db="EMBL/GenBank/DDBJ databases">
        <title>Complete Genome Sequence of the Bacillus horikoshii 20a strain from Cuatro Cienegas, Coahuila, Mexico.</title>
        <authorList>
            <person name="Zarza E."/>
            <person name="Alcaraz L.D."/>
            <person name="Aguilar-Salinas B."/>
            <person name="Islas A."/>
            <person name="Olmedo-Alvarez G."/>
        </authorList>
    </citation>
    <scope>NUCLEOTIDE SEQUENCE [LARGE SCALE GENOMIC DNA]</scope>
    <source>
        <strain evidence="1 2">20a</strain>
    </source>
</reference>